<dbReference type="STRING" id="1499967.U27_06552"/>
<keyword evidence="7" id="KW-1185">Reference proteome</keyword>
<evidence type="ECO:0000313" key="7">
    <source>
        <dbReference type="Proteomes" id="UP000030661"/>
    </source>
</evidence>
<dbReference type="AlphaFoldDB" id="A0A081C4R2"/>
<protein>
    <submittedName>
        <fullName evidence="6">Monosaccharide ABC transporter substrate-binding protein, CUT2 family</fullName>
    </submittedName>
</protein>
<dbReference type="InterPro" id="IPR028082">
    <property type="entry name" value="Peripla_BP_I"/>
</dbReference>
<evidence type="ECO:0000256" key="1">
    <source>
        <dbReference type="ARBA" id="ARBA00004196"/>
    </source>
</evidence>
<name>A0A081C4R2_VECG1</name>
<comment type="similarity">
    <text evidence="2">Belongs to the bacterial solute-binding protein 2 family.</text>
</comment>
<evidence type="ECO:0000313" key="6">
    <source>
        <dbReference type="EMBL" id="GAK59567.1"/>
    </source>
</evidence>
<evidence type="ECO:0000256" key="3">
    <source>
        <dbReference type="ARBA" id="ARBA00022729"/>
    </source>
</evidence>
<dbReference type="GO" id="GO:0030313">
    <property type="term" value="C:cell envelope"/>
    <property type="evidence" value="ECO:0007669"/>
    <property type="project" value="UniProtKB-SubCell"/>
</dbReference>
<dbReference type="EMBL" id="DF820470">
    <property type="protein sequence ID" value="GAK59567.1"/>
    <property type="molecule type" value="Genomic_DNA"/>
</dbReference>
<dbReference type="SUPFAM" id="SSF53822">
    <property type="entry name" value="Periplasmic binding protein-like I"/>
    <property type="match status" value="1"/>
</dbReference>
<keyword evidence="3 4" id="KW-0732">Signal</keyword>
<feature type="signal peptide" evidence="4">
    <location>
        <begin position="1"/>
        <end position="22"/>
    </location>
</feature>
<dbReference type="Gene3D" id="3.40.50.2300">
    <property type="match status" value="2"/>
</dbReference>
<comment type="subcellular location">
    <subcellularLocation>
        <location evidence="1">Cell envelope</location>
    </subcellularLocation>
</comment>
<evidence type="ECO:0000259" key="5">
    <source>
        <dbReference type="Pfam" id="PF13407"/>
    </source>
</evidence>
<organism evidence="6 7">
    <name type="scientific">Vecturithrix granuli</name>
    <dbReference type="NCBI Taxonomy" id="1499967"/>
    <lineage>
        <taxon>Bacteria</taxon>
        <taxon>Candidatus Moduliflexota</taxon>
        <taxon>Candidatus Vecturitrichia</taxon>
        <taxon>Candidatus Vecturitrichales</taxon>
        <taxon>Candidatus Vecturitrichaceae</taxon>
        <taxon>Candidatus Vecturithrix</taxon>
    </lineage>
</organism>
<dbReference type="PANTHER" id="PTHR46847">
    <property type="entry name" value="D-ALLOSE-BINDING PERIPLASMIC PROTEIN-RELATED"/>
    <property type="match status" value="1"/>
</dbReference>
<accession>A0A081C4R2</accession>
<reference evidence="6 7" key="1">
    <citation type="journal article" date="2015" name="PeerJ">
        <title>First genomic representation of candidate bacterial phylum KSB3 points to enhanced environmental sensing as a trigger of wastewater bulking.</title>
        <authorList>
            <person name="Sekiguchi Y."/>
            <person name="Ohashi A."/>
            <person name="Parks D.H."/>
            <person name="Yamauchi T."/>
            <person name="Tyson G.W."/>
            <person name="Hugenholtz P."/>
        </authorList>
    </citation>
    <scope>NUCLEOTIDE SEQUENCE [LARGE SCALE GENOMIC DNA]</scope>
</reference>
<feature type="domain" description="Periplasmic binding protein" evidence="5">
    <location>
        <begin position="41"/>
        <end position="289"/>
    </location>
</feature>
<dbReference type="InterPro" id="IPR025997">
    <property type="entry name" value="SBP_2_dom"/>
</dbReference>
<dbReference type="CDD" id="cd19966">
    <property type="entry name" value="PBP1_ABC_sugar_binding-like"/>
    <property type="match status" value="1"/>
</dbReference>
<dbReference type="HOGENOM" id="CLU_037628_3_5_0"/>
<proteinExistence type="inferred from homology"/>
<dbReference type="GO" id="GO:0030246">
    <property type="term" value="F:carbohydrate binding"/>
    <property type="evidence" value="ECO:0007669"/>
    <property type="project" value="UniProtKB-ARBA"/>
</dbReference>
<gene>
    <name evidence="6" type="ORF">U27_06552</name>
</gene>
<feature type="chain" id="PRO_5001755481" evidence="4">
    <location>
        <begin position="23"/>
        <end position="329"/>
    </location>
</feature>
<evidence type="ECO:0000256" key="4">
    <source>
        <dbReference type="SAM" id="SignalP"/>
    </source>
</evidence>
<evidence type="ECO:0000256" key="2">
    <source>
        <dbReference type="ARBA" id="ARBA00007639"/>
    </source>
</evidence>
<dbReference type="Proteomes" id="UP000030661">
    <property type="component" value="Unassembled WGS sequence"/>
</dbReference>
<dbReference type="eggNOG" id="COG1879">
    <property type="taxonomic scope" value="Bacteria"/>
</dbReference>
<dbReference type="PANTHER" id="PTHR46847:SF1">
    <property type="entry name" value="D-ALLOSE-BINDING PERIPLASMIC PROTEIN-RELATED"/>
    <property type="match status" value="1"/>
</dbReference>
<sequence>MTKKLMSSVLVGIFLLSIPFFAAAEGKHFEDVSIIFFPGGSEGDSFASVVYRGAKAAEEDLGPKVDYMWSSWLPDKMVAQFKDAIAKNPDGIAIMGHPGVAAFQPLVDEAIAKGILVTSQNTTLPEIEAKYKDKGFGYVGQELYPSGLMLAKGAAQRAGLKAGDRAMVWGLLGQETRGLRTKGCIDALKEIGVEVDYLEISDQVNSDAASGTPVIASYIAAHPDVKMIITDHGALTATLGTYLKAANKKPGEIFGAGFDLSAATTAAIKEGWVGAVLDQQPWLQGYLPILQICLAKKYGFAGLHIDTGAAIIDNSNIDFVAPLAEQGIR</sequence>
<dbReference type="Pfam" id="PF13407">
    <property type="entry name" value="Peripla_BP_4"/>
    <property type="match status" value="1"/>
</dbReference>